<organism evidence="2 3">
    <name type="scientific">Forsythia ovata</name>
    <dbReference type="NCBI Taxonomy" id="205694"/>
    <lineage>
        <taxon>Eukaryota</taxon>
        <taxon>Viridiplantae</taxon>
        <taxon>Streptophyta</taxon>
        <taxon>Embryophyta</taxon>
        <taxon>Tracheophyta</taxon>
        <taxon>Spermatophyta</taxon>
        <taxon>Magnoliopsida</taxon>
        <taxon>eudicotyledons</taxon>
        <taxon>Gunneridae</taxon>
        <taxon>Pentapetalae</taxon>
        <taxon>asterids</taxon>
        <taxon>lamiids</taxon>
        <taxon>Lamiales</taxon>
        <taxon>Oleaceae</taxon>
        <taxon>Forsythieae</taxon>
        <taxon>Forsythia</taxon>
    </lineage>
</organism>
<dbReference type="InterPro" id="IPR009009">
    <property type="entry name" value="RlpA-like_DPBB"/>
</dbReference>
<dbReference type="SUPFAM" id="SSF50685">
    <property type="entry name" value="Barwin-like endoglucanases"/>
    <property type="match status" value="1"/>
</dbReference>
<dbReference type="EMBL" id="JBFOLJ010000010">
    <property type="protein sequence ID" value="KAL2502379.1"/>
    <property type="molecule type" value="Genomic_DNA"/>
</dbReference>
<evidence type="ECO:0000313" key="2">
    <source>
        <dbReference type="EMBL" id="KAL2502379.1"/>
    </source>
</evidence>
<dbReference type="SMART" id="SM00837">
    <property type="entry name" value="DPBB_1"/>
    <property type="match status" value="1"/>
</dbReference>
<dbReference type="Gene3D" id="2.40.40.10">
    <property type="entry name" value="RlpA-like domain"/>
    <property type="match status" value="1"/>
</dbReference>
<sequence length="180" mass="19666">MQAAASKCYGNQGQGTMIAAANPSLYNNGAACGTSACGRRYRVKCTGGTNNGVPHPCTGSEETVTIVDLCPGCGNNQLDLSQQVFSTIANPDAGRIRIDYTRDLRCALQDKTQLHFLPSEQAFHVQEEEKVDVEVIEISSPTKTIMKARKDQVLFQAKKEEKVEVEEEAKTEIVMYHPLA</sequence>
<gene>
    <name evidence="2" type="ORF">Fot_36227</name>
</gene>
<dbReference type="Proteomes" id="UP001604277">
    <property type="component" value="Unassembled WGS sequence"/>
</dbReference>
<dbReference type="InterPro" id="IPR044206">
    <property type="entry name" value="EGC1/2"/>
</dbReference>
<evidence type="ECO:0000313" key="3">
    <source>
        <dbReference type="Proteomes" id="UP001604277"/>
    </source>
</evidence>
<name>A0ABD1SQC5_9LAMI</name>
<dbReference type="PROSITE" id="PS50842">
    <property type="entry name" value="EXPANSIN_EG45"/>
    <property type="match status" value="1"/>
</dbReference>
<dbReference type="InterPro" id="IPR007112">
    <property type="entry name" value="Expansin/allergen_DPBB_dom"/>
</dbReference>
<keyword evidence="3" id="KW-1185">Reference proteome</keyword>
<dbReference type="AlphaFoldDB" id="A0ABD1SQC5"/>
<feature type="domain" description="Expansin-like EG45" evidence="1">
    <location>
        <begin position="4"/>
        <end position="102"/>
    </location>
</feature>
<proteinExistence type="predicted"/>
<comment type="caution">
    <text evidence="2">The sequence shown here is derived from an EMBL/GenBank/DDBJ whole genome shotgun (WGS) entry which is preliminary data.</text>
</comment>
<dbReference type="CDD" id="cd22269">
    <property type="entry name" value="DPBB_EG45-like"/>
    <property type="match status" value="1"/>
</dbReference>
<dbReference type="Pfam" id="PF03330">
    <property type="entry name" value="DPBB_1"/>
    <property type="match status" value="1"/>
</dbReference>
<reference evidence="3" key="1">
    <citation type="submission" date="2024-07" db="EMBL/GenBank/DDBJ databases">
        <title>Two chromosome-level genome assemblies of Korean endemic species Abeliophyllum distichum and Forsythia ovata (Oleaceae).</title>
        <authorList>
            <person name="Jang H."/>
        </authorList>
    </citation>
    <scope>NUCLEOTIDE SEQUENCE [LARGE SCALE GENOMIC DNA]</scope>
</reference>
<dbReference type="InterPro" id="IPR036908">
    <property type="entry name" value="RlpA-like_sf"/>
</dbReference>
<dbReference type="PANTHER" id="PTHR47295">
    <property type="entry name" value="EG45-LIKE DOMAIN CONTAINING PROTEIN 1-RELATED"/>
    <property type="match status" value="1"/>
</dbReference>
<accession>A0ABD1SQC5</accession>
<dbReference type="PANTHER" id="PTHR47295:SF14">
    <property type="entry name" value="OS06G0688300 PROTEIN"/>
    <property type="match status" value="1"/>
</dbReference>
<protein>
    <submittedName>
        <fullName evidence="2">Expansin-like EG45 domain-containing protein</fullName>
    </submittedName>
</protein>
<evidence type="ECO:0000259" key="1">
    <source>
        <dbReference type="PROSITE" id="PS50842"/>
    </source>
</evidence>